<dbReference type="InterPro" id="IPR024079">
    <property type="entry name" value="MetalloPept_cat_dom_sf"/>
</dbReference>
<keyword evidence="2" id="KW-0472">Membrane</keyword>
<feature type="compositionally biased region" description="Low complexity" evidence="1">
    <location>
        <begin position="85"/>
        <end position="96"/>
    </location>
</feature>
<proteinExistence type="predicted"/>
<accession>A0ABD3N2Q3</accession>
<feature type="transmembrane region" description="Helical" evidence="2">
    <location>
        <begin position="204"/>
        <end position="223"/>
    </location>
</feature>
<gene>
    <name evidence="3" type="ORF">ACHAWO_009499</name>
</gene>
<comment type="caution">
    <text evidence="3">The sequence shown here is derived from an EMBL/GenBank/DDBJ whole genome shotgun (WGS) entry which is preliminary data.</text>
</comment>
<dbReference type="Gene3D" id="3.40.390.10">
    <property type="entry name" value="Collagenase (Catalytic Domain)"/>
    <property type="match status" value="1"/>
</dbReference>
<evidence type="ECO:0000256" key="2">
    <source>
        <dbReference type="SAM" id="Phobius"/>
    </source>
</evidence>
<name>A0ABD3N2Q3_9STRA</name>
<evidence type="ECO:0000313" key="4">
    <source>
        <dbReference type="Proteomes" id="UP001530400"/>
    </source>
</evidence>
<protein>
    <recommendedName>
        <fullName evidence="5">Peptidase M10 metallopeptidase domain-containing protein</fullName>
    </recommendedName>
</protein>
<dbReference type="EMBL" id="JALLPJ020001311">
    <property type="protein sequence ID" value="KAL3770419.1"/>
    <property type="molecule type" value="Genomic_DNA"/>
</dbReference>
<keyword evidence="2" id="KW-0812">Transmembrane</keyword>
<evidence type="ECO:0000256" key="1">
    <source>
        <dbReference type="SAM" id="MobiDB-lite"/>
    </source>
</evidence>
<evidence type="ECO:0000313" key="3">
    <source>
        <dbReference type="EMBL" id="KAL3770419.1"/>
    </source>
</evidence>
<dbReference type="AlphaFoldDB" id="A0ABD3N2Q3"/>
<sequence>MKIKENTSNDESIARELQEQFRREVEQYASSSAWNEIHSVFTPDDEIFQDTVQDLDSIPVVDAIPDDGGSTTCTPPMKKKYQDLSFSTQSTTPPTSLDGSPLERMSGPVSIDELDGSSQEVWRKRQQKKDEELARRLEREMRDEALARELRASQEFIVPVVESDADLARRLARESEEEARGRRRWGLGADATRTQKVIYYGSRILSVVIVICASYLVFMMVWGQNVNPALDPSTWLPGWPEGDPSLGSVGENNIWDMNGNYRGLTLQVLNNLDEGSDWHQYFETAIADWNDGTPDAVNLYLRSSTYDPDCRAVRKAMKVCNGNYGPTDWRGVNQILLQDEFIITSLAKMNDYYLEGTNMAQKQYTMCHELGHGLGLGHTDENFYNRDLGNCMDYTERPQNNMHPDESNFEQLEILYGNVDGTSVRPDARLRSRRTESTPEEEQLLEDNFELYSSFLSEPVGCWEQMDAKDGWRLLRKSGATEQHERDLGNGYKIQKHILLAT</sequence>
<dbReference type="SUPFAM" id="SSF55486">
    <property type="entry name" value="Metalloproteases ('zincins'), catalytic domain"/>
    <property type="match status" value="1"/>
</dbReference>
<reference evidence="3 4" key="1">
    <citation type="submission" date="2024-10" db="EMBL/GenBank/DDBJ databases">
        <title>Updated reference genomes for cyclostephanoid diatoms.</title>
        <authorList>
            <person name="Roberts W.R."/>
            <person name="Alverson A.J."/>
        </authorList>
    </citation>
    <scope>NUCLEOTIDE SEQUENCE [LARGE SCALE GENOMIC DNA]</scope>
    <source>
        <strain evidence="3 4">AJA010-31</strain>
    </source>
</reference>
<feature type="region of interest" description="Disordered" evidence="1">
    <location>
        <begin position="66"/>
        <end position="103"/>
    </location>
</feature>
<keyword evidence="4" id="KW-1185">Reference proteome</keyword>
<dbReference type="Proteomes" id="UP001530400">
    <property type="component" value="Unassembled WGS sequence"/>
</dbReference>
<organism evidence="3 4">
    <name type="scientific">Cyclotella atomus</name>
    <dbReference type="NCBI Taxonomy" id="382360"/>
    <lineage>
        <taxon>Eukaryota</taxon>
        <taxon>Sar</taxon>
        <taxon>Stramenopiles</taxon>
        <taxon>Ochrophyta</taxon>
        <taxon>Bacillariophyta</taxon>
        <taxon>Coscinodiscophyceae</taxon>
        <taxon>Thalassiosirophycidae</taxon>
        <taxon>Stephanodiscales</taxon>
        <taxon>Stephanodiscaceae</taxon>
        <taxon>Cyclotella</taxon>
    </lineage>
</organism>
<evidence type="ECO:0008006" key="5">
    <source>
        <dbReference type="Google" id="ProtNLM"/>
    </source>
</evidence>
<keyword evidence="2" id="KW-1133">Transmembrane helix</keyword>